<evidence type="ECO:0000256" key="1">
    <source>
        <dbReference type="SAM" id="MobiDB-lite"/>
    </source>
</evidence>
<dbReference type="Proteomes" id="UP000886943">
    <property type="component" value="Unassembled WGS sequence"/>
</dbReference>
<sequence>MLAGIAIAIVLVIAIAVPDQSSTERNDSPQGAQSSATSDSQNGNADTPGKSSDADQTGAGYRNGVKTSNAAYDACTQATEDLQVAVKDMNRSLESRTIVGNTIHVVDLSKDVWNDFVDASAPYLVSTDYDCAASDSTTTLQKTEQSVRKVIAKVKNHQKTFEQSMEKVRNYIADNPPSDSASRETLEYRIAWAKEMSKSFKGHMAHEYPLTVLDRVIVSTRSDLDDANLDNQTIQGDAQALLQAIDSVQGQVNEQRISDEHWHYGF</sequence>
<evidence type="ECO:0000313" key="2">
    <source>
        <dbReference type="EMBL" id="BEK83234.1"/>
    </source>
</evidence>
<organism evidence="4 5">
    <name type="scientific">Bifidobacterium adolescentis</name>
    <dbReference type="NCBI Taxonomy" id="1680"/>
    <lineage>
        <taxon>Bacteria</taxon>
        <taxon>Bacillati</taxon>
        <taxon>Actinomycetota</taxon>
        <taxon>Actinomycetes</taxon>
        <taxon>Bifidobacteriales</taxon>
        <taxon>Bifidobacteriaceae</taxon>
        <taxon>Bifidobacterium</taxon>
    </lineage>
</organism>
<feature type="region of interest" description="Disordered" evidence="1">
    <location>
        <begin position="20"/>
        <end position="62"/>
    </location>
</feature>
<evidence type="ECO:0000313" key="4">
    <source>
        <dbReference type="EMBL" id="GJD14578.1"/>
    </source>
</evidence>
<accession>A0AAN5AF96</accession>
<keyword evidence="6" id="KW-1185">Reference proteome</keyword>
<dbReference type="EMBL" id="AP028457">
    <property type="protein sequence ID" value="BEK83252.1"/>
    <property type="molecule type" value="Genomic_DNA"/>
</dbReference>
<evidence type="ECO:0000313" key="5">
    <source>
        <dbReference type="Proteomes" id="UP000886943"/>
    </source>
</evidence>
<dbReference type="Proteomes" id="UP001357973">
    <property type="component" value="Chromosome"/>
</dbReference>
<reference evidence="2 6" key="2">
    <citation type="submission" date="2023-06" db="EMBL/GenBank/DDBJ databases">
        <title>Complete Genome Sequences of Bifidobacterium faecale strain JCM19861T was isolated from human faeces by Jung-Hye Choi et al. (2014).</title>
        <authorList>
            <person name="Okuhama S."/>
            <person name="Takahashi H."/>
            <person name="Imaizumi K."/>
            <person name="Nakayama S."/>
            <person name="Ogata Y."/>
            <person name="Suda W."/>
        </authorList>
    </citation>
    <scope>NUCLEOTIDE SEQUENCE [LARGE SCALE GENOMIC DNA]</scope>
    <source>
        <strain evidence="2 6">JCM 19861</strain>
    </source>
</reference>
<dbReference type="EMBL" id="BPPZ01000009">
    <property type="protein sequence ID" value="GJD14578.1"/>
    <property type="molecule type" value="Genomic_DNA"/>
</dbReference>
<gene>
    <name evidence="2" type="ORF">B19861_11760</name>
    <name evidence="3" type="ORF">B19861_11940</name>
    <name evidence="4" type="ORF">BIFAD42_15620</name>
</gene>
<evidence type="ECO:0000313" key="6">
    <source>
        <dbReference type="Proteomes" id="UP001357973"/>
    </source>
</evidence>
<dbReference type="AlphaFoldDB" id="A0AAN5AF96"/>
<name>A0AAN5AF96_BIFAD</name>
<dbReference type="EMBL" id="AP028457">
    <property type="protein sequence ID" value="BEK83234.1"/>
    <property type="molecule type" value="Genomic_DNA"/>
</dbReference>
<proteinExistence type="predicted"/>
<reference evidence="4" key="1">
    <citation type="submission" date="2021-08" db="EMBL/GenBank/DDBJ databases">
        <title>Draft genome sequence of the GABA producer Bifidobacterium adolescentis 4-2, isolated from healthy human feces.</title>
        <authorList>
            <person name="Altaib H."/>
            <person name="Niwa R."/>
            <person name="Abe M."/>
            <person name="Suzuki T."/>
        </authorList>
    </citation>
    <scope>NUCLEOTIDE SEQUENCE</scope>
    <source>
        <strain evidence="4">4-2</strain>
    </source>
</reference>
<protein>
    <submittedName>
        <fullName evidence="4">Uncharacterized protein</fullName>
    </submittedName>
</protein>
<dbReference type="RefSeq" id="WP_124917240.1">
    <property type="nucleotide sequence ID" value="NZ_AP028457.1"/>
</dbReference>
<feature type="compositionally biased region" description="Polar residues" evidence="1">
    <location>
        <begin position="28"/>
        <end position="45"/>
    </location>
</feature>
<evidence type="ECO:0000313" key="3">
    <source>
        <dbReference type="EMBL" id="BEK83252.1"/>
    </source>
</evidence>